<dbReference type="Gene3D" id="3.30.450.350">
    <property type="entry name" value="CHASE domain"/>
    <property type="match status" value="1"/>
</dbReference>
<dbReference type="SMART" id="SM00091">
    <property type="entry name" value="PAS"/>
    <property type="match status" value="2"/>
</dbReference>
<dbReference type="Proteomes" id="UP001058271">
    <property type="component" value="Chromosome"/>
</dbReference>
<keyword evidence="10" id="KW-0472">Membrane</keyword>
<feature type="domain" description="Histidine kinase" evidence="12">
    <location>
        <begin position="607"/>
        <end position="822"/>
    </location>
</feature>
<evidence type="ECO:0000259" key="12">
    <source>
        <dbReference type="PROSITE" id="PS50109"/>
    </source>
</evidence>
<evidence type="ECO:0000256" key="7">
    <source>
        <dbReference type="ARBA" id="ARBA00022777"/>
    </source>
</evidence>
<organism evidence="15 16">
    <name type="scientific">Dactylosporangium roseum</name>
    <dbReference type="NCBI Taxonomy" id="47989"/>
    <lineage>
        <taxon>Bacteria</taxon>
        <taxon>Bacillati</taxon>
        <taxon>Actinomycetota</taxon>
        <taxon>Actinomycetes</taxon>
        <taxon>Micromonosporales</taxon>
        <taxon>Micromonosporaceae</taxon>
        <taxon>Dactylosporangium</taxon>
    </lineage>
</organism>
<evidence type="ECO:0000259" key="14">
    <source>
        <dbReference type="PROSITE" id="PS50113"/>
    </source>
</evidence>
<evidence type="ECO:0000259" key="13">
    <source>
        <dbReference type="PROSITE" id="PS50112"/>
    </source>
</evidence>
<evidence type="ECO:0000256" key="1">
    <source>
        <dbReference type="ARBA" id="ARBA00000085"/>
    </source>
</evidence>
<keyword evidence="8" id="KW-1133">Transmembrane helix</keyword>
<evidence type="ECO:0000256" key="6">
    <source>
        <dbReference type="ARBA" id="ARBA00022692"/>
    </source>
</evidence>
<keyword evidence="4" id="KW-0597">Phosphoprotein</keyword>
<dbReference type="PROSITE" id="PS50113">
    <property type="entry name" value="PAC"/>
    <property type="match status" value="1"/>
</dbReference>
<dbReference type="InterPro" id="IPR050351">
    <property type="entry name" value="BphY/WalK/GraS-like"/>
</dbReference>
<feature type="domain" description="PAS" evidence="13">
    <location>
        <begin position="458"/>
        <end position="531"/>
    </location>
</feature>
<dbReference type="Gene3D" id="3.30.450.20">
    <property type="entry name" value="PAS domain"/>
    <property type="match status" value="2"/>
</dbReference>
<comment type="catalytic activity">
    <reaction evidence="1">
        <text>ATP + protein L-histidine = ADP + protein N-phospho-L-histidine.</text>
        <dbReference type="EC" id="2.7.13.3"/>
    </reaction>
</comment>
<dbReference type="InterPro" id="IPR003661">
    <property type="entry name" value="HisK_dim/P_dom"/>
</dbReference>
<dbReference type="CDD" id="cd00130">
    <property type="entry name" value="PAS"/>
    <property type="match status" value="2"/>
</dbReference>
<dbReference type="Pfam" id="PF03924">
    <property type="entry name" value="CHASE"/>
    <property type="match status" value="1"/>
</dbReference>
<dbReference type="InterPro" id="IPR005467">
    <property type="entry name" value="His_kinase_dom"/>
</dbReference>
<sequence>MGVRLQVTGVVLLGLLASGGAGLLTHRVEQEHAGQVLDRRVTAAQDAVVAAGQRYVDALRLTAGALEALPEVDADGFTVATAPVGRLWLPGATSVDFVAAVPDAGVAAAQADWRGRGVPGLTLTPAQGHGRHYFPVLRRTIDATAAGAVPPGTDLAASSQVTEAVERAERVGLPAASQPFAESGEERPMVMLQRVLDRSGGALRGFVAMTVHLPAFFAGTMPEPSGELRAMTLGVFDGSGLRPVARIDGTAGGDDLRRSVAVQIADQRWQLDVVAGGDALVGSEGYLDEGMFLAGLVLTLVTALLVYTLATSRRRAEDRVAGATAELRVAGAVARQQAMLRAAVMDTIGDGVLVIDRHGKVLWLNPTARAILGPEAVGHPAPQWPELLDIREADTATRYRLRNLLNAGHESQVECVIRGRRIDVRLRSLVQDGEPAGAVAVLRDVTASNAAAEQLRASEELLRVLLDGARDYAIYLLDPHGAVVTWSVNAERLMGYRGEEVVGGSYTRFFTAEDVAEGLPQRLLAEAARRGRVEIDGPRVRKDRSVFWTYGLITAVRNPDGSVRGFVNVSQDVSNRKAAELVIERLNADLEQRVEERTADLESFSYSVSHDLRAPLRAIDGFAKMLALEHGDALDEQGRRYLGRIRAGAQRMGELIDGLLAFSQLQRQELTNQRVRLADLVADVWDELAFERGTRDVVLAVGELPDALGDPRLLRHVVANLLGNAVKYTRDVRSARIEVGHKVTAGGDATYFVSDNGAGFDMRYADKLFKVFQRLHRAEDYEGTGIGLALAHRIVQRHGGQIWADATPGDGATFYFTLPAYLPALEVVSP</sequence>
<accession>A0ABY5Z6C3</accession>
<comment type="subcellular location">
    <subcellularLocation>
        <location evidence="2">Cell membrane</location>
    </subcellularLocation>
</comment>
<evidence type="ECO:0000256" key="2">
    <source>
        <dbReference type="ARBA" id="ARBA00004236"/>
    </source>
</evidence>
<dbReference type="InterPro" id="IPR042240">
    <property type="entry name" value="CHASE_sf"/>
</dbReference>
<dbReference type="InterPro" id="IPR004358">
    <property type="entry name" value="Sig_transdc_His_kin-like_C"/>
</dbReference>
<keyword evidence="16" id="KW-1185">Reference proteome</keyword>
<dbReference type="CDD" id="cd00082">
    <property type="entry name" value="HisKA"/>
    <property type="match status" value="1"/>
</dbReference>
<keyword evidence="5" id="KW-0808">Transferase</keyword>
<evidence type="ECO:0000256" key="9">
    <source>
        <dbReference type="ARBA" id="ARBA00023012"/>
    </source>
</evidence>
<evidence type="ECO:0000256" key="11">
    <source>
        <dbReference type="ARBA" id="ARBA00039401"/>
    </source>
</evidence>
<dbReference type="RefSeq" id="WP_260726961.1">
    <property type="nucleotide sequence ID" value="NZ_BAAABS010000033.1"/>
</dbReference>
<evidence type="ECO:0000256" key="3">
    <source>
        <dbReference type="ARBA" id="ARBA00012438"/>
    </source>
</evidence>
<keyword evidence="6" id="KW-0812">Transmembrane</keyword>
<dbReference type="NCBIfam" id="TIGR00229">
    <property type="entry name" value="sensory_box"/>
    <property type="match status" value="2"/>
</dbReference>
<gene>
    <name evidence="15" type="ORF">Drose_04785</name>
</gene>
<dbReference type="InterPro" id="IPR013656">
    <property type="entry name" value="PAS_4"/>
</dbReference>
<dbReference type="SUPFAM" id="SSF55785">
    <property type="entry name" value="PYP-like sensor domain (PAS domain)"/>
    <property type="match status" value="2"/>
</dbReference>
<dbReference type="EC" id="2.7.13.3" evidence="3"/>
<dbReference type="InterPro" id="IPR003594">
    <property type="entry name" value="HATPase_dom"/>
</dbReference>
<dbReference type="Pfam" id="PF02518">
    <property type="entry name" value="HATPase_c"/>
    <property type="match status" value="1"/>
</dbReference>
<dbReference type="SMART" id="SM00387">
    <property type="entry name" value="HATPase_c"/>
    <property type="match status" value="1"/>
</dbReference>
<evidence type="ECO:0000256" key="8">
    <source>
        <dbReference type="ARBA" id="ARBA00022989"/>
    </source>
</evidence>
<keyword evidence="9" id="KW-0902">Two-component regulatory system</keyword>
<dbReference type="EMBL" id="CP073721">
    <property type="protein sequence ID" value="UWZ37600.1"/>
    <property type="molecule type" value="Genomic_DNA"/>
</dbReference>
<dbReference type="PROSITE" id="PS50112">
    <property type="entry name" value="PAS"/>
    <property type="match status" value="2"/>
</dbReference>
<dbReference type="InterPro" id="IPR036890">
    <property type="entry name" value="HATPase_C_sf"/>
</dbReference>
<dbReference type="SMART" id="SM00388">
    <property type="entry name" value="HisKA"/>
    <property type="match status" value="1"/>
</dbReference>
<dbReference type="PROSITE" id="PS50109">
    <property type="entry name" value="HIS_KIN"/>
    <property type="match status" value="1"/>
</dbReference>
<dbReference type="PANTHER" id="PTHR42878">
    <property type="entry name" value="TWO-COMPONENT HISTIDINE KINASE"/>
    <property type="match status" value="1"/>
</dbReference>
<reference evidence="15" key="1">
    <citation type="submission" date="2021-04" db="EMBL/GenBank/DDBJ databases">
        <title>Biosynthetic gene clusters of Dactylosporangioum roseum.</title>
        <authorList>
            <person name="Hartkoorn R.C."/>
            <person name="Beaudoing E."/>
            <person name="Hot D."/>
            <person name="Moureu S."/>
        </authorList>
    </citation>
    <scope>NUCLEOTIDE SEQUENCE</scope>
    <source>
        <strain evidence="15">NRRL B-16295</strain>
    </source>
</reference>
<dbReference type="PANTHER" id="PTHR42878:SF15">
    <property type="entry name" value="BACTERIOPHYTOCHROME"/>
    <property type="match status" value="1"/>
</dbReference>
<evidence type="ECO:0000256" key="5">
    <source>
        <dbReference type="ARBA" id="ARBA00022679"/>
    </source>
</evidence>
<name>A0ABY5Z6C3_9ACTN</name>
<dbReference type="InterPro" id="IPR036097">
    <property type="entry name" value="HisK_dim/P_sf"/>
</dbReference>
<keyword evidence="7" id="KW-0418">Kinase</keyword>
<evidence type="ECO:0000256" key="10">
    <source>
        <dbReference type="ARBA" id="ARBA00023136"/>
    </source>
</evidence>
<feature type="domain" description="PAC" evidence="14">
    <location>
        <begin position="533"/>
        <end position="585"/>
    </location>
</feature>
<dbReference type="InterPro" id="IPR000700">
    <property type="entry name" value="PAS-assoc_C"/>
</dbReference>
<evidence type="ECO:0000256" key="4">
    <source>
        <dbReference type="ARBA" id="ARBA00022553"/>
    </source>
</evidence>
<dbReference type="SUPFAM" id="SSF47384">
    <property type="entry name" value="Homodimeric domain of signal transducing histidine kinase"/>
    <property type="match status" value="1"/>
</dbReference>
<dbReference type="InterPro" id="IPR035965">
    <property type="entry name" value="PAS-like_dom_sf"/>
</dbReference>
<protein>
    <recommendedName>
        <fullName evidence="11">Sensor-like histidine kinase SenX3</fullName>
        <ecNumber evidence="3">2.7.13.3</ecNumber>
    </recommendedName>
</protein>
<dbReference type="Pfam" id="PF00512">
    <property type="entry name" value="HisKA"/>
    <property type="match status" value="1"/>
</dbReference>
<dbReference type="InterPro" id="IPR000014">
    <property type="entry name" value="PAS"/>
</dbReference>
<evidence type="ECO:0000313" key="16">
    <source>
        <dbReference type="Proteomes" id="UP001058271"/>
    </source>
</evidence>
<dbReference type="SUPFAM" id="SSF55874">
    <property type="entry name" value="ATPase domain of HSP90 chaperone/DNA topoisomerase II/histidine kinase"/>
    <property type="match status" value="1"/>
</dbReference>
<feature type="domain" description="PAS" evidence="13">
    <location>
        <begin position="344"/>
        <end position="373"/>
    </location>
</feature>
<proteinExistence type="predicted"/>
<dbReference type="Gene3D" id="3.30.565.10">
    <property type="entry name" value="Histidine kinase-like ATPase, C-terminal domain"/>
    <property type="match status" value="1"/>
</dbReference>
<dbReference type="PRINTS" id="PR00344">
    <property type="entry name" value="BCTRLSENSOR"/>
</dbReference>
<dbReference type="Gene3D" id="1.10.287.130">
    <property type="match status" value="1"/>
</dbReference>
<evidence type="ECO:0000313" key="15">
    <source>
        <dbReference type="EMBL" id="UWZ37600.1"/>
    </source>
</evidence>
<dbReference type="Pfam" id="PF13426">
    <property type="entry name" value="PAS_9"/>
    <property type="match status" value="1"/>
</dbReference>
<dbReference type="Pfam" id="PF08448">
    <property type="entry name" value="PAS_4"/>
    <property type="match status" value="1"/>
</dbReference>
<dbReference type="InterPro" id="IPR006189">
    <property type="entry name" value="CHASE_dom"/>
</dbReference>